<dbReference type="STRING" id="1123755.SAMN05444714_3217"/>
<feature type="region of interest" description="Disordered" evidence="1">
    <location>
        <begin position="152"/>
        <end position="188"/>
    </location>
</feature>
<evidence type="ECO:0000256" key="1">
    <source>
        <dbReference type="SAM" id="MobiDB-lite"/>
    </source>
</evidence>
<dbReference type="OrthoDB" id="9978201at2"/>
<dbReference type="EMBL" id="FOZM01000004">
    <property type="protein sequence ID" value="SFS22243.1"/>
    <property type="molecule type" value="Genomic_DNA"/>
</dbReference>
<proteinExistence type="predicted"/>
<sequence>MTKKSKLRSGLWLVVKSVVVGSAVFSRTFAAPTPATPDHIGLVDNWRSLGQQMGATPSALPPLDESLKDMIALADLENNLTDVVMASYEMVLRDQRRALDAHWAEILTETGSAELVAEFLNLRSGINFDSAEAAEADALVWLASRRGGAGCDGCNSGNGNGSEPRGGGGGGGNDCDPGNSGNVNNGRD</sequence>
<protein>
    <submittedName>
        <fullName evidence="3">Uncharacterized protein</fullName>
    </submittedName>
</protein>
<feature type="signal peptide" evidence="2">
    <location>
        <begin position="1"/>
        <end position="30"/>
    </location>
</feature>
<dbReference type="RefSeq" id="WP_131802599.1">
    <property type="nucleotide sequence ID" value="NZ_FOZM01000004.1"/>
</dbReference>
<feature type="compositionally biased region" description="Gly residues" evidence="1">
    <location>
        <begin position="152"/>
        <end position="173"/>
    </location>
</feature>
<accession>A0A1I6N2R6</accession>
<reference evidence="3 4" key="1">
    <citation type="submission" date="2016-10" db="EMBL/GenBank/DDBJ databases">
        <authorList>
            <person name="de Groot N.N."/>
        </authorList>
    </citation>
    <scope>NUCLEOTIDE SEQUENCE [LARGE SCALE GENOMIC DNA]</scope>
    <source>
        <strain evidence="3 4">DSM 29433</strain>
    </source>
</reference>
<gene>
    <name evidence="3" type="ORF">SAMN05444714_3217</name>
</gene>
<dbReference type="Proteomes" id="UP000198926">
    <property type="component" value="Unassembled WGS sequence"/>
</dbReference>
<name>A0A1I6N2R6_9RHOB</name>
<keyword evidence="2" id="KW-0732">Signal</keyword>
<keyword evidence="4" id="KW-1185">Reference proteome</keyword>
<feature type="chain" id="PRO_5011510786" evidence="2">
    <location>
        <begin position="31"/>
        <end position="188"/>
    </location>
</feature>
<organism evidence="3 4">
    <name type="scientific">Yoonia litorea</name>
    <dbReference type="NCBI Taxonomy" id="1123755"/>
    <lineage>
        <taxon>Bacteria</taxon>
        <taxon>Pseudomonadati</taxon>
        <taxon>Pseudomonadota</taxon>
        <taxon>Alphaproteobacteria</taxon>
        <taxon>Rhodobacterales</taxon>
        <taxon>Paracoccaceae</taxon>
        <taxon>Yoonia</taxon>
    </lineage>
</organism>
<evidence type="ECO:0000313" key="3">
    <source>
        <dbReference type="EMBL" id="SFS22243.1"/>
    </source>
</evidence>
<dbReference type="AlphaFoldDB" id="A0A1I6N2R6"/>
<evidence type="ECO:0000313" key="4">
    <source>
        <dbReference type="Proteomes" id="UP000198926"/>
    </source>
</evidence>
<evidence type="ECO:0000256" key="2">
    <source>
        <dbReference type="SAM" id="SignalP"/>
    </source>
</evidence>